<keyword evidence="3 6" id="KW-0732">Signal</keyword>
<evidence type="ECO:0000256" key="6">
    <source>
        <dbReference type="SAM" id="SignalP"/>
    </source>
</evidence>
<keyword evidence="8" id="KW-1185">Reference proteome</keyword>
<evidence type="ECO:0000313" key="7">
    <source>
        <dbReference type="EMBL" id="WVX80774.1"/>
    </source>
</evidence>
<evidence type="ECO:0000256" key="3">
    <source>
        <dbReference type="ARBA" id="ARBA00022729"/>
    </source>
</evidence>
<reference evidence="7 8" key="1">
    <citation type="submission" date="2023-10" db="EMBL/GenBank/DDBJ databases">
        <title>Niallia locisalis sp.nov. isolated from a salt pond sample.</title>
        <authorList>
            <person name="Li X.-J."/>
            <person name="Dong L."/>
        </authorList>
    </citation>
    <scope>NUCLEOTIDE SEQUENCE [LARGE SCALE GENOMIC DNA]</scope>
    <source>
        <strain evidence="7 8">DSM 29761</strain>
    </source>
</reference>
<evidence type="ECO:0000256" key="1">
    <source>
        <dbReference type="ARBA" id="ARBA00004613"/>
    </source>
</evidence>
<feature type="compositionally biased region" description="Basic and acidic residues" evidence="5">
    <location>
        <begin position="68"/>
        <end position="99"/>
    </location>
</feature>
<evidence type="ECO:0000256" key="5">
    <source>
        <dbReference type="SAM" id="MobiDB-lite"/>
    </source>
</evidence>
<accession>A0ABZ2CAK1</accession>
<dbReference type="SUPFAM" id="SSF103647">
    <property type="entry name" value="TSP type-3 repeat"/>
    <property type="match status" value="1"/>
</dbReference>
<organism evidence="7 8">
    <name type="scientific">Niallia oryzisoli</name>
    <dbReference type="NCBI Taxonomy" id="1737571"/>
    <lineage>
        <taxon>Bacteria</taxon>
        <taxon>Bacillati</taxon>
        <taxon>Bacillota</taxon>
        <taxon>Bacilli</taxon>
        <taxon>Bacillales</taxon>
        <taxon>Bacillaceae</taxon>
        <taxon>Niallia</taxon>
    </lineage>
</organism>
<keyword evidence="4" id="KW-0106">Calcium</keyword>
<dbReference type="Pfam" id="PF18884">
    <property type="entry name" value="TSP3_bac"/>
    <property type="match status" value="2"/>
</dbReference>
<feature type="compositionally biased region" description="Basic and acidic residues" evidence="5">
    <location>
        <begin position="109"/>
        <end position="125"/>
    </location>
</feature>
<feature type="compositionally biased region" description="Basic and acidic residues" evidence="5">
    <location>
        <begin position="139"/>
        <end position="152"/>
    </location>
</feature>
<evidence type="ECO:0000256" key="4">
    <source>
        <dbReference type="ARBA" id="ARBA00022837"/>
    </source>
</evidence>
<dbReference type="InterPro" id="IPR059100">
    <property type="entry name" value="TSP3_bac"/>
</dbReference>
<dbReference type="PANTHER" id="PTHR37467:SF1">
    <property type="entry name" value="EXPORTED CALCIUM-BINDING GLYCOPROTEIN"/>
    <property type="match status" value="1"/>
</dbReference>
<feature type="chain" id="PRO_5046763676" evidence="6">
    <location>
        <begin position="25"/>
        <end position="559"/>
    </location>
</feature>
<dbReference type="RefSeq" id="WP_338449705.1">
    <property type="nucleotide sequence ID" value="NZ_CP137640.1"/>
</dbReference>
<feature type="compositionally biased region" description="Basic and acidic residues" evidence="5">
    <location>
        <begin position="244"/>
        <end position="257"/>
    </location>
</feature>
<keyword evidence="2" id="KW-0964">Secreted</keyword>
<feature type="compositionally biased region" description="Polar residues" evidence="5">
    <location>
        <begin position="172"/>
        <end position="187"/>
    </location>
</feature>
<comment type="subcellular location">
    <subcellularLocation>
        <location evidence="1">Secreted</location>
    </subcellularLocation>
</comment>
<protein>
    <submittedName>
        <fullName evidence="7">Uncharacterized protein</fullName>
    </submittedName>
</protein>
<dbReference type="PANTHER" id="PTHR37467">
    <property type="entry name" value="EXPORTED CALCIUM-BINDING GLYCOPROTEIN-RELATED"/>
    <property type="match status" value="1"/>
</dbReference>
<evidence type="ECO:0000313" key="8">
    <source>
        <dbReference type="Proteomes" id="UP001357223"/>
    </source>
</evidence>
<feature type="region of interest" description="Disordered" evidence="5">
    <location>
        <begin position="68"/>
        <end position="258"/>
    </location>
</feature>
<evidence type="ECO:0000256" key="2">
    <source>
        <dbReference type="ARBA" id="ARBA00022525"/>
    </source>
</evidence>
<gene>
    <name evidence="7" type="ORF">R4Z09_26730</name>
</gene>
<feature type="compositionally biased region" description="Basic and acidic residues" evidence="5">
    <location>
        <begin position="161"/>
        <end position="171"/>
    </location>
</feature>
<sequence length="559" mass="61663">MLKRLFITILMIQLLLFGSTSAWAHAVSGADNFLSDENVEEIQESEIEVEQKQSVDTDGTADRIEQEQALKVEKSQEQTTPEIDKAEAESVEAENHADVSDEIGDEVQTDDHIATDTEAKTDKTNAAEAEVQTDESTASEEKMNADTAKGSDAENQEMEIEDKAQTEENKESSIGTQADNNASTEVVSQEADDTGSADQTEPNNEQESEESSQDPVSNENTESEGEGTEPNDMPALILEDNDVDEGKGQPDKKDNHLPHASNAYKQEQAIEVLAEQKQTVIEADQVKAEQGQDIAINYNQSLKVTKRDKQSQETTVRTDQEQSFVTENQTDYMEQITETMIDTKQNGMIDQEKHVNRAIQNTNITTAQKHTSETSGNAVILQEQSVEAAAKTKDRNRENASILAKAANGVEIIKDATQTAVKIVQSVIINGQEITAFEQEFSVGTEPVEHTQVFTQTFAWGTLSVLNKAIVSLTEDQDLTSVLESVIKLDFFLPVKKLFDNQQDTSDETCLDSDGDGLTDCEERQIGTDAYNPDTDGDGISDYLEVKVYKTNPLKAEQR</sequence>
<feature type="signal peptide" evidence="6">
    <location>
        <begin position="1"/>
        <end position="24"/>
    </location>
</feature>
<dbReference type="InterPro" id="IPR053180">
    <property type="entry name" value="Ca-binding_acidic-repeat"/>
</dbReference>
<dbReference type="InterPro" id="IPR028974">
    <property type="entry name" value="TSP_type-3_rpt"/>
</dbReference>
<name>A0ABZ2CAK1_9BACI</name>
<dbReference type="Proteomes" id="UP001357223">
    <property type="component" value="Chromosome"/>
</dbReference>
<dbReference type="EMBL" id="CP137640">
    <property type="protein sequence ID" value="WVX80774.1"/>
    <property type="molecule type" value="Genomic_DNA"/>
</dbReference>
<proteinExistence type="predicted"/>